<sequence length="879" mass="100807">MMQATDQTAEGRRLSAPQAWRRWGPYLSDRQWGTVREDYSAHGDAWDYFPFDHAGARAYRWGEDGLAGFGDDRLYWCLGLGLWNGRDPFLKERLFGLNNAEGNHGEDVKEIYFHTDGLPSHAFMRMEYKYPHAAFPYEALRRENKARGLNDTEYEIEDTGIFAESRYFDIDVVYAKGDADDILCRITVLNRGPDAEDIHLLPMLWARNIWSWKPDAEKPSLTIIGPRSVSAEHPYMPTMRWDVDAEDATLLFCENETDPTLFGQPTRPYCKNAINQAVVAGNASAVNPAQTGTRCAAWVKRRLAPGEQCSIRLRFSVHTQVVDPFADYDAVMARRQDECDEFYAALQKNISDPNLKRIQRQAFAGMLWTKQLYYYDVHAWLNGDPGQIQPPPFRMLGRNADWQHFNACDVISMPDKWEYPWFASWDLACHCVTFALIDPDFAKKQLLLLVQDWFGHPNAMMPAYEWEFSDANPPLHAWATWRVYRMEQERCGRGDRQFLERMFLRLTMNFTWWVNRKDAEGRNIFQGGFLGLDNIGIFDRSKPLPTGGHMSQSDGTAWMASYALNLMRIAMELAVEDPVYEDLAGKYFEHFLLIARAASQENGLWDEQDQFFYDVLVLPDGQRVPLRVRSLVGLIPLLAVATWESGTVEHLPDFRARTHWLLQNRPDLAKLVSRWEEPGGGRSALLSLLRGHRIKKLLARMLDEEEFLSPHGIRGLSRYHRDHPYVFSYGGHSVSLHYTPGESDTGLFGGNSNWRGPVWMPVNVLLIEALREFHRYYNDDFRVQYPPGSDSTASLKELADELSHRLMTLFLPGENGRIPALGDSPLLHDDPGMKGRMLFHEYFHGDSGRGLGASHQTGWTGMVALLIDMFHHTPEETGV</sequence>
<dbReference type="InterPro" id="IPR004888">
    <property type="entry name" value="Glycoside_hydrolase_63"/>
</dbReference>
<dbReference type="PANTHER" id="PTHR10412">
    <property type="entry name" value="MANNOSYL-OLIGOSACCHARIDE GLUCOSIDASE"/>
    <property type="match status" value="1"/>
</dbReference>
<dbReference type="SUPFAM" id="SSF48208">
    <property type="entry name" value="Six-hairpin glycosidases"/>
    <property type="match status" value="1"/>
</dbReference>
<dbReference type="InterPro" id="IPR054491">
    <property type="entry name" value="MGH1-like_GH"/>
</dbReference>
<protein>
    <recommendedName>
        <fullName evidence="1">Mannosylglycerate hydrolase MGH1-like glycoside hydrolase domain-containing protein</fullName>
    </recommendedName>
</protein>
<gene>
    <name evidence="2" type="ORF">GbCGDNIH3_0503</name>
</gene>
<name>A0AAN0RCC1_9PROT</name>
<dbReference type="Gene3D" id="1.50.10.10">
    <property type="match status" value="1"/>
</dbReference>
<dbReference type="GO" id="GO:0009311">
    <property type="term" value="P:oligosaccharide metabolic process"/>
    <property type="evidence" value="ECO:0007669"/>
    <property type="project" value="InterPro"/>
</dbReference>
<dbReference type="KEGG" id="gbc:GbCGDNIH3_0503"/>
<proteinExistence type="predicted"/>
<organism evidence="2 3">
    <name type="scientific">Granulibacter bethesdensis</name>
    <dbReference type="NCBI Taxonomy" id="364410"/>
    <lineage>
        <taxon>Bacteria</taxon>
        <taxon>Pseudomonadati</taxon>
        <taxon>Pseudomonadota</taxon>
        <taxon>Alphaproteobacteria</taxon>
        <taxon>Acetobacterales</taxon>
        <taxon>Acetobacteraceae</taxon>
        <taxon>Granulibacter</taxon>
    </lineage>
</organism>
<dbReference type="InterPro" id="IPR012341">
    <property type="entry name" value="6hp_glycosidase-like_sf"/>
</dbReference>
<evidence type="ECO:0000259" key="1">
    <source>
        <dbReference type="Pfam" id="PF22422"/>
    </source>
</evidence>
<evidence type="ECO:0000313" key="3">
    <source>
        <dbReference type="Proteomes" id="UP000019438"/>
    </source>
</evidence>
<feature type="domain" description="Mannosylglycerate hydrolase MGH1-like glycoside hydrolase" evidence="1">
    <location>
        <begin position="688"/>
        <end position="857"/>
    </location>
</feature>
<dbReference type="PANTHER" id="PTHR10412:SF10">
    <property type="entry name" value="GLYCOSYL HYDROLASE FAMILY 63 C-TERMINAL DOMAIN-CONTAINING PROTEIN"/>
    <property type="match status" value="1"/>
</dbReference>
<dbReference type="AlphaFoldDB" id="A0AAN0RCC1"/>
<dbReference type="GO" id="GO:0004573">
    <property type="term" value="F:Glc3Man9GlcNAc2 oligosaccharide glucosidase activity"/>
    <property type="evidence" value="ECO:0007669"/>
    <property type="project" value="InterPro"/>
</dbReference>
<dbReference type="Proteomes" id="UP000019438">
    <property type="component" value="Chromosome"/>
</dbReference>
<dbReference type="InterPro" id="IPR008928">
    <property type="entry name" value="6-hairpin_glycosidase_sf"/>
</dbReference>
<accession>A0AAN0RCC1</accession>
<dbReference type="Pfam" id="PF22422">
    <property type="entry name" value="MGH1-like_GH"/>
    <property type="match status" value="2"/>
</dbReference>
<dbReference type="EMBL" id="CP003181">
    <property type="protein sequence ID" value="AHJ62275.1"/>
    <property type="molecule type" value="Genomic_DNA"/>
</dbReference>
<reference evidence="3" key="1">
    <citation type="submission" date="2012-06" db="EMBL/GenBank/DDBJ databases">
        <title>Genome analysis of multiple Granulibacter bethesdensis isolates demonstrates substantial genome diversity.</title>
        <authorList>
            <person name="Greenberg D.E."/>
            <person name="Porcella S.F."/>
            <person name="Zarember K."/>
            <person name="Zelazny A.M."/>
            <person name="Bruno D."/>
            <person name="Martens C."/>
            <person name="Barbian K.D."/>
            <person name="Jaske E."/>
            <person name="Holland S.M."/>
        </authorList>
    </citation>
    <scope>NUCLEOTIDE SEQUENCE [LARGE SCALE GENOMIC DNA]</scope>
    <source>
        <strain evidence="3">CGDNIH3</strain>
    </source>
</reference>
<feature type="domain" description="Mannosylglycerate hydrolase MGH1-like glycoside hydrolase" evidence="1">
    <location>
        <begin position="419"/>
        <end position="522"/>
    </location>
</feature>
<evidence type="ECO:0000313" key="2">
    <source>
        <dbReference type="EMBL" id="AHJ62275.1"/>
    </source>
</evidence>